<evidence type="ECO:0000313" key="2">
    <source>
        <dbReference type="Proteomes" id="UP000258997"/>
    </source>
</evidence>
<evidence type="ECO:0000313" key="1">
    <source>
        <dbReference type="EMBL" id="AXQ68409.1"/>
    </source>
</evidence>
<accession>A0A385ECI7</accession>
<organism evidence="1 2">
    <name type="scientific">Caulobacter phage CcrBL10</name>
    <dbReference type="NCBI Taxonomy" id="2283269"/>
    <lineage>
        <taxon>Viruses</taxon>
        <taxon>Duplodnaviria</taxon>
        <taxon>Heunggongvirae</taxon>
        <taxon>Uroviricota</taxon>
        <taxon>Caudoviricetes</taxon>
        <taxon>Jeanschmidtviridae</taxon>
        <taxon>Poindextervirus</taxon>
        <taxon>Poindextervirus BL10</taxon>
    </lineage>
</organism>
<reference evidence="1 2" key="1">
    <citation type="submission" date="2018-07" db="EMBL/GenBank/DDBJ databases">
        <title>Giant CbK-like Caulobacter bacteriophages have genetically divergent genomes.</title>
        <authorList>
            <person name="Wilson K.M."/>
            <person name="Ely B."/>
        </authorList>
    </citation>
    <scope>NUCLEOTIDE SEQUENCE [LARGE SCALE GENOMIC DNA]</scope>
</reference>
<proteinExistence type="predicted"/>
<gene>
    <name evidence="1" type="ORF">CcrBL10_gp205c</name>
</gene>
<keyword evidence="2" id="KW-1185">Reference proteome</keyword>
<protein>
    <submittedName>
        <fullName evidence="1">Uncharacterized protein</fullName>
    </submittedName>
</protein>
<dbReference type="EMBL" id="MH588544">
    <property type="protein sequence ID" value="AXQ68409.1"/>
    <property type="molecule type" value="Genomic_DNA"/>
</dbReference>
<dbReference type="Proteomes" id="UP000258997">
    <property type="component" value="Segment"/>
</dbReference>
<name>A0A385ECI7_9CAUD</name>
<sequence>MMTLRQINLAALPDLCYAVSPADGTTVVLKKDETGYYPTGYGVQGQDVVDSLNERMGVTKQQRAAMEFGSIAGFHAPGASIDHYDENGRFKRSTKDA</sequence>